<organism evidence="1 2">
    <name type="scientific">Parasphingorhabdus halotolerans</name>
    <dbReference type="NCBI Taxonomy" id="2725558"/>
    <lineage>
        <taxon>Bacteria</taxon>
        <taxon>Pseudomonadati</taxon>
        <taxon>Pseudomonadota</taxon>
        <taxon>Alphaproteobacteria</taxon>
        <taxon>Sphingomonadales</taxon>
        <taxon>Sphingomonadaceae</taxon>
        <taxon>Parasphingorhabdus</taxon>
    </lineage>
</organism>
<dbReference type="AlphaFoldDB" id="A0A6H2DNX7"/>
<dbReference type="RefSeq" id="WP_168820166.1">
    <property type="nucleotide sequence ID" value="NZ_CP051217.1"/>
</dbReference>
<proteinExistence type="predicted"/>
<dbReference type="Proteomes" id="UP000501600">
    <property type="component" value="Chromosome"/>
</dbReference>
<accession>A0A6H2DNX7</accession>
<name>A0A6H2DNX7_9SPHN</name>
<sequence>MIKFFPTGIAGLVDLAIVPQVAFAQEYIEPDRVIHEPSAGEKAWIRAMLKERREGDFDVRAAYKLRSFHPADIARYRDELSDADSPVEAFALMRRYNEEVSQRDTEELRVQYALATNAYDAQTWGLLVWITERFGFPSRQRIGDDNDNALLFLQHPPSRETQRRLDCLFKSEVLAGRMPAMAYASMVDKMNFAHGEPVTYGVTERLVDGEVVPTPVEDLEKVNAARAELGLPPREK</sequence>
<dbReference type="InterPro" id="IPR046732">
    <property type="entry name" value="DUF6624"/>
</dbReference>
<evidence type="ECO:0000313" key="2">
    <source>
        <dbReference type="Proteomes" id="UP000501600"/>
    </source>
</evidence>
<keyword evidence="2" id="KW-1185">Reference proteome</keyword>
<reference evidence="1 2" key="1">
    <citation type="submission" date="2020-04" db="EMBL/GenBank/DDBJ databases">
        <title>Genome sequence for Sphingorhabdus sp. strain M1.</title>
        <authorList>
            <person name="Park S.-J."/>
        </authorList>
    </citation>
    <scope>NUCLEOTIDE SEQUENCE [LARGE SCALE GENOMIC DNA]</scope>
    <source>
        <strain evidence="1 2">JK6</strain>
    </source>
</reference>
<gene>
    <name evidence="1" type="ORF">HF685_11895</name>
</gene>
<evidence type="ECO:0000313" key="1">
    <source>
        <dbReference type="EMBL" id="QJB69898.1"/>
    </source>
</evidence>
<dbReference type="KEGG" id="phao:HF685_11895"/>
<dbReference type="Pfam" id="PF20329">
    <property type="entry name" value="DUF6624"/>
    <property type="match status" value="1"/>
</dbReference>
<protein>
    <submittedName>
        <fullName evidence="1">Uncharacterized protein</fullName>
    </submittedName>
</protein>
<dbReference type="EMBL" id="CP051217">
    <property type="protein sequence ID" value="QJB69898.1"/>
    <property type="molecule type" value="Genomic_DNA"/>
</dbReference>